<organism evidence="2 3">
    <name type="scientific">Clostridium cavendishii DSM 21758</name>
    <dbReference type="NCBI Taxonomy" id="1121302"/>
    <lineage>
        <taxon>Bacteria</taxon>
        <taxon>Bacillati</taxon>
        <taxon>Bacillota</taxon>
        <taxon>Clostridia</taxon>
        <taxon>Eubacteriales</taxon>
        <taxon>Clostridiaceae</taxon>
        <taxon>Clostridium</taxon>
    </lineage>
</organism>
<dbReference type="OrthoDB" id="9793465at2"/>
<dbReference type="STRING" id="1121302.SAMN02745163_02222"/>
<reference evidence="2 3" key="1">
    <citation type="submission" date="2016-11" db="EMBL/GenBank/DDBJ databases">
        <authorList>
            <person name="Jaros S."/>
            <person name="Januszkiewicz K."/>
            <person name="Wedrychowicz H."/>
        </authorList>
    </citation>
    <scope>NUCLEOTIDE SEQUENCE [LARGE SCALE GENOMIC DNA]</scope>
    <source>
        <strain evidence="2 3">DSM 21758</strain>
    </source>
</reference>
<dbReference type="Proteomes" id="UP000184310">
    <property type="component" value="Unassembled WGS sequence"/>
</dbReference>
<dbReference type="PANTHER" id="PTHR34297:SF2">
    <property type="entry name" value="ASP23_GLS24 FAMILY ENVELOPE STRESS RESPONSE PROTEIN"/>
    <property type="match status" value="1"/>
</dbReference>
<dbReference type="Pfam" id="PF03780">
    <property type="entry name" value="Asp23"/>
    <property type="match status" value="1"/>
</dbReference>
<gene>
    <name evidence="2" type="ORF">SAMN02745163_02222</name>
</gene>
<name>A0A1M6KKF7_9CLOT</name>
<accession>A0A1M6KKF7</accession>
<evidence type="ECO:0000313" key="3">
    <source>
        <dbReference type="Proteomes" id="UP000184310"/>
    </source>
</evidence>
<dbReference type="AlphaFoldDB" id="A0A1M6KKF7"/>
<comment type="similarity">
    <text evidence="1">Belongs to the asp23 family.</text>
</comment>
<dbReference type="InterPro" id="IPR005531">
    <property type="entry name" value="Asp23"/>
</dbReference>
<keyword evidence="3" id="KW-1185">Reference proteome</keyword>
<proteinExistence type="inferred from homology"/>
<dbReference type="RefSeq" id="WP_072987227.1">
    <property type="nucleotide sequence ID" value="NZ_FQZB01000009.1"/>
</dbReference>
<evidence type="ECO:0000313" key="2">
    <source>
        <dbReference type="EMBL" id="SHJ59409.1"/>
    </source>
</evidence>
<dbReference type="EMBL" id="FQZB01000009">
    <property type="protein sequence ID" value="SHJ59409.1"/>
    <property type="molecule type" value="Genomic_DNA"/>
</dbReference>
<sequence length="126" mass="13505">MDELNREETNIGIVKISDDVVSVIASIAAAEIKGVSEIHQGVTSGITQMITGKKNVSKGIKVSIEEGEATIDVVISVEYGIKIPDVVTEVQINVKKTVEAMTGLNVSAVNVYVQNIILPKVDEKQK</sequence>
<evidence type="ECO:0000256" key="1">
    <source>
        <dbReference type="ARBA" id="ARBA00005721"/>
    </source>
</evidence>
<protein>
    <submittedName>
        <fullName evidence="2">Uncharacterized conserved protein YloU, alkaline shock protein (Asp23) family</fullName>
    </submittedName>
</protein>
<dbReference type="PANTHER" id="PTHR34297">
    <property type="entry name" value="HYPOTHETICAL CYTOSOLIC PROTEIN-RELATED"/>
    <property type="match status" value="1"/>
</dbReference>